<dbReference type="RefSeq" id="XP_052905040.1">
    <property type="nucleotide sequence ID" value="XM_053048280.1"/>
</dbReference>
<sequence length="542" mass="61450">MSSWIKLIIAELQDHIGSNWIEIGRDIMQTDAMTQAIISHQERLSCDPYGMHRKRVGITRTKYHRYAFKIENIIKEKKGKCRSIRISDTVHSITAYLSNSALNSLKTQDNIAVDISSLHEMYFHLRKGYFMVNTSKDRKISLYIQRMSYVGETPNKKTWNYNTKDVNLDKEIESIRERIEECTEIYKNCMQLPDVPYEVTDFSCLPHNFTESQEDLKKTHSQVYISNGSIISKKTIQTGVLDQEVEHSSDSASSHTIECAKENSDESSSESFRRSQSKKDKTASQIKYVATIPQISHRPKSAQKSTTHPHVNDKLEAPGKKSSNNLDRKINKEAIRSTPEHPLPQKKNHTPPDDTLNSIEITPSVIKDIIRENKDAPSSSNLCEGADVLAKGEVKVDKSSLVDTSLVEGNLVEGCLADEDLIKNLFKEDLLKADIQDKSSQDKIDLVKNLFKEDLDKNPSSMNTQPKNSPSMHSTKASHPKNSHPKTSQDKNDQNKSIENNPEWSPVEEVSDSQVTEMINETLSRFPAVISISEYKKIQGNK</sequence>
<feature type="compositionally biased region" description="Basic and acidic residues" evidence="1">
    <location>
        <begin position="271"/>
        <end position="282"/>
    </location>
</feature>
<gene>
    <name evidence="2" type="ORF">NESG_00631</name>
</gene>
<dbReference type="HOGENOM" id="CLU_502564_0_0_1"/>
<protein>
    <submittedName>
        <fullName evidence="2">Uncharacterized protein</fullName>
    </submittedName>
</protein>
<feature type="compositionally biased region" description="Polar residues" evidence="1">
    <location>
        <begin position="458"/>
        <end position="475"/>
    </location>
</feature>
<feature type="compositionally biased region" description="Basic and acidic residues" evidence="1">
    <location>
        <begin position="326"/>
        <end position="339"/>
    </location>
</feature>
<comment type="caution">
    <text evidence="2">The sequence shown here is derived from an EMBL/GenBank/DDBJ whole genome shotgun (WGS) entry which is preliminary data.</text>
</comment>
<evidence type="ECO:0000313" key="3">
    <source>
        <dbReference type="Proteomes" id="UP000054524"/>
    </source>
</evidence>
<dbReference type="GeneID" id="77675604"/>
<proteinExistence type="predicted"/>
<dbReference type="Proteomes" id="UP000054524">
    <property type="component" value="Unassembled WGS sequence"/>
</dbReference>
<dbReference type="EMBL" id="AKIJ01000002">
    <property type="protein sequence ID" value="KFG26485.1"/>
    <property type="molecule type" value="Genomic_DNA"/>
</dbReference>
<evidence type="ECO:0000313" key="2">
    <source>
        <dbReference type="EMBL" id="KFG26485.1"/>
    </source>
</evidence>
<accession>A0A086J2W7</accession>
<dbReference type="AlphaFoldDB" id="A0A086J2W7"/>
<keyword evidence="3" id="KW-1185">Reference proteome</keyword>
<name>A0A086J2W7_NEMA1</name>
<feature type="compositionally biased region" description="Basic and acidic residues" evidence="1">
    <location>
        <begin position="487"/>
        <end position="496"/>
    </location>
</feature>
<organism evidence="2 3">
    <name type="scientific">Nematocida ausubeli (strain ATCC PRA-371 / ERTm2)</name>
    <name type="common">Nematode killer fungus</name>
    <dbReference type="NCBI Taxonomy" id="1913371"/>
    <lineage>
        <taxon>Eukaryota</taxon>
        <taxon>Fungi</taxon>
        <taxon>Fungi incertae sedis</taxon>
        <taxon>Microsporidia</taxon>
        <taxon>Nematocida</taxon>
    </lineage>
</organism>
<feature type="region of interest" description="Disordered" evidence="1">
    <location>
        <begin position="455"/>
        <end position="515"/>
    </location>
</feature>
<reference evidence="2 3" key="1">
    <citation type="journal article" date="2014" name="Genome Announc.">
        <title>Genome Sequence of the Microsporidian Species Nematocida sp1 Strain ERTm6 (ATCC PRA-372).</title>
        <authorList>
            <person name="Bakowski M.A."/>
            <person name="Priest M."/>
            <person name="Young S."/>
            <person name="Cuomo C.A."/>
            <person name="Troemel E.R."/>
        </authorList>
    </citation>
    <scope>NUCLEOTIDE SEQUENCE [LARGE SCALE GENOMIC DNA]</scope>
    <source>
        <strain evidence="2 3">ERTm6</strain>
    </source>
</reference>
<feature type="region of interest" description="Disordered" evidence="1">
    <location>
        <begin position="242"/>
        <end position="358"/>
    </location>
</feature>
<evidence type="ECO:0000256" key="1">
    <source>
        <dbReference type="SAM" id="MobiDB-lite"/>
    </source>
</evidence>
<feature type="compositionally biased region" description="Basic and acidic residues" evidence="1">
    <location>
        <begin position="310"/>
        <end position="319"/>
    </location>
</feature>